<dbReference type="STRING" id="454194.PYK22_00930"/>
<dbReference type="EMBL" id="CBXV010000004">
    <property type="protein sequence ID" value="CDM64935.1"/>
    <property type="molecule type" value="Genomic_DNA"/>
</dbReference>
<dbReference type="Pfam" id="PF13429">
    <property type="entry name" value="TPR_15"/>
    <property type="match status" value="1"/>
</dbReference>
<feature type="signal peptide" evidence="5">
    <location>
        <begin position="1"/>
        <end position="28"/>
    </location>
</feature>
<keyword evidence="7" id="KW-1185">Reference proteome</keyword>
<gene>
    <name evidence="6" type="ORF">PYK22_00930</name>
</gene>
<dbReference type="SUPFAM" id="SSF48452">
    <property type="entry name" value="TPR-like"/>
    <property type="match status" value="3"/>
</dbReference>
<protein>
    <submittedName>
        <fullName evidence="6">Tetratricopeptide repeat</fullName>
    </submittedName>
</protein>
<dbReference type="Gene3D" id="1.25.40.10">
    <property type="entry name" value="Tetratricopeptide repeat domain"/>
    <property type="match status" value="5"/>
</dbReference>
<accession>A0A0B6WXN6</accession>
<keyword evidence="5" id="KW-0732">Signal</keyword>
<evidence type="ECO:0000256" key="3">
    <source>
        <dbReference type="PROSITE-ProRule" id="PRU00339"/>
    </source>
</evidence>
<feature type="repeat" description="TPR" evidence="3">
    <location>
        <begin position="454"/>
        <end position="487"/>
    </location>
</feature>
<dbReference type="AlphaFoldDB" id="A0A0B6WXN6"/>
<name>A0A0B6WXN6_9BACT</name>
<feature type="repeat" description="TPR" evidence="3">
    <location>
        <begin position="580"/>
        <end position="613"/>
    </location>
</feature>
<keyword evidence="1" id="KW-0677">Repeat</keyword>
<feature type="region of interest" description="Disordered" evidence="4">
    <location>
        <begin position="37"/>
        <end position="56"/>
    </location>
</feature>
<dbReference type="InterPro" id="IPR011990">
    <property type="entry name" value="TPR-like_helical_dom_sf"/>
</dbReference>
<feature type="repeat" description="TPR" evidence="3">
    <location>
        <begin position="184"/>
        <end position="217"/>
    </location>
</feature>
<dbReference type="InterPro" id="IPR019734">
    <property type="entry name" value="TPR_rpt"/>
</dbReference>
<dbReference type="SMART" id="SM00028">
    <property type="entry name" value="TPR"/>
    <property type="match status" value="10"/>
</dbReference>
<dbReference type="PANTHER" id="PTHR45586">
    <property type="entry name" value="TPR REPEAT-CONTAINING PROTEIN PA4667"/>
    <property type="match status" value="1"/>
</dbReference>
<evidence type="ECO:0000256" key="5">
    <source>
        <dbReference type="SAM" id="SignalP"/>
    </source>
</evidence>
<dbReference type="Pfam" id="PF13432">
    <property type="entry name" value="TPR_16"/>
    <property type="match status" value="2"/>
</dbReference>
<dbReference type="Pfam" id="PF13181">
    <property type="entry name" value="TPR_8"/>
    <property type="match status" value="1"/>
</dbReference>
<dbReference type="InterPro" id="IPR051012">
    <property type="entry name" value="CellSynth/LPSAsmb/PSIAsmb"/>
</dbReference>
<dbReference type="OrthoDB" id="9766710at2"/>
<dbReference type="Proteomes" id="UP000031518">
    <property type="component" value="Unassembled WGS sequence"/>
</dbReference>
<feature type="chain" id="PRO_5002109965" evidence="5">
    <location>
        <begin position="29"/>
        <end position="664"/>
    </location>
</feature>
<evidence type="ECO:0000313" key="7">
    <source>
        <dbReference type="Proteomes" id="UP000031518"/>
    </source>
</evidence>
<feature type="repeat" description="TPR" evidence="3">
    <location>
        <begin position="614"/>
        <end position="647"/>
    </location>
</feature>
<reference evidence="6 7" key="2">
    <citation type="submission" date="2015-01" db="EMBL/GenBank/DDBJ databases">
        <title>Complete genome sequence of Pyrinomonas methylaliphatogenes type strain K22T.</title>
        <authorList>
            <person name="Lee K.C.Y."/>
            <person name="Power J.F."/>
            <person name="Dunfield P.F."/>
            <person name="Morgan X.C."/>
            <person name="Huttenhower C."/>
            <person name="Stott M.B."/>
        </authorList>
    </citation>
    <scope>NUCLEOTIDE SEQUENCE [LARGE SCALE GENOMIC DNA]</scope>
    <source>
        <strain evidence="6 7">K22</strain>
    </source>
</reference>
<feature type="repeat" description="TPR" evidence="3">
    <location>
        <begin position="234"/>
        <end position="267"/>
    </location>
</feature>
<proteinExistence type="predicted"/>
<dbReference type="PROSITE" id="PS50005">
    <property type="entry name" value="TPR"/>
    <property type="match status" value="5"/>
</dbReference>
<sequence length="664" mass="72701" precursor="true">MCSRVKSIIHRWAIAISIVSIATSTLQARVAPPLPQDAAAAKQEAKDSAAGKRPITPEQRARAYAKLLEGQRYYVGARTGRLTIETLRQAQRAFEEALQLDPTLAEAHTALGELAFFFLDDVETAEREAQAALKIDKDSYGAARLLARVLVLKSGLRENKIDRPIAERAIDALREVVRLNPSDAEGWALLGEIYLALGRQTEAIDAFTHWAAAPPSLDTRFYQIVTGGRELSPDAAAARLGEVLLRAGRTSEAIAAIRRAIALEPSNRDYLALLSRALEAGGGGDAVLIAELQRIVESDPTNIAALDLLARSLAEAMRYDEAIKAYEKILQARGVGQNPVTNEEDKQLVSWILERIASLQRQAGQTNGVMATIERMRRLLGRNDPTADFHYALLLRDQGKRAEALQVLRTARLRNPDQPALIRLEATILGEMGRADEGAALLRARLKGKPEDDFIELLNIANVYLQAGRAKEAIEASRKALDLAPAAQAARNAARQNGRGDQDDDRTDLQTQALLMLSSAQEKAGDFKGSEESLRRILAKDPNNATALNNLGYFLVERGERLEEALEMIKRAVQAEPTNASFLDSLGWAYFKLGRLTEAEKYLSEAARRNPASATIQEHLGDVYHKLGKTDLARAAWRKALTLSIEAAETARIRAKLDGSGGKN</sequence>
<organism evidence="6 7">
    <name type="scientific">Pyrinomonas methylaliphatogenes</name>
    <dbReference type="NCBI Taxonomy" id="454194"/>
    <lineage>
        <taxon>Bacteria</taxon>
        <taxon>Pseudomonadati</taxon>
        <taxon>Acidobacteriota</taxon>
        <taxon>Blastocatellia</taxon>
        <taxon>Blastocatellales</taxon>
        <taxon>Pyrinomonadaceae</taxon>
        <taxon>Pyrinomonas</taxon>
    </lineage>
</organism>
<evidence type="ECO:0000256" key="4">
    <source>
        <dbReference type="SAM" id="MobiDB-lite"/>
    </source>
</evidence>
<keyword evidence="2 3" id="KW-0802">TPR repeat</keyword>
<dbReference type="PANTHER" id="PTHR45586:SF1">
    <property type="entry name" value="LIPOPOLYSACCHARIDE ASSEMBLY PROTEIN B"/>
    <property type="match status" value="1"/>
</dbReference>
<evidence type="ECO:0000313" key="6">
    <source>
        <dbReference type="EMBL" id="CDM64935.1"/>
    </source>
</evidence>
<evidence type="ECO:0000256" key="1">
    <source>
        <dbReference type="ARBA" id="ARBA00022737"/>
    </source>
</evidence>
<evidence type="ECO:0000256" key="2">
    <source>
        <dbReference type="ARBA" id="ARBA00022803"/>
    </source>
</evidence>
<reference evidence="6 7" key="1">
    <citation type="submission" date="2013-12" db="EMBL/GenBank/DDBJ databases">
        <authorList>
            <person name="Stott M."/>
        </authorList>
    </citation>
    <scope>NUCLEOTIDE SEQUENCE [LARGE SCALE GENOMIC DNA]</scope>
    <source>
        <strain evidence="6 7">K22</strain>
    </source>
</reference>